<dbReference type="InterPro" id="IPR000326">
    <property type="entry name" value="PAP2/HPO"/>
</dbReference>
<comment type="similarity">
    <text evidence="1">Belongs to the class A bacterial acid phosphatase family.</text>
</comment>
<feature type="signal peptide" evidence="2">
    <location>
        <begin position="1"/>
        <end position="35"/>
    </location>
</feature>
<comment type="caution">
    <text evidence="4">The sequence shown here is derived from an EMBL/GenBank/DDBJ whole genome shotgun (WGS) entry which is preliminary data.</text>
</comment>
<dbReference type="SUPFAM" id="SSF48317">
    <property type="entry name" value="Acid phosphatase/Vanadium-dependent haloperoxidase"/>
    <property type="match status" value="1"/>
</dbReference>
<dbReference type="Pfam" id="PF01569">
    <property type="entry name" value="PAP2"/>
    <property type="match status" value="1"/>
</dbReference>
<feature type="chain" id="PRO_5029543917" description="Acid phosphatase" evidence="2">
    <location>
        <begin position="36"/>
        <end position="254"/>
    </location>
</feature>
<feature type="domain" description="Phosphatidic acid phosphatase type 2/haloperoxidase" evidence="3">
    <location>
        <begin position="126"/>
        <end position="236"/>
    </location>
</feature>
<dbReference type="InterPro" id="IPR001011">
    <property type="entry name" value="Acid_Pase_classA_bac"/>
</dbReference>
<dbReference type="SMART" id="SM00014">
    <property type="entry name" value="acidPPc"/>
    <property type="match status" value="1"/>
</dbReference>
<gene>
    <name evidence="4" type="ORF">AMYX_15000</name>
</gene>
<dbReference type="Proteomes" id="UP000503640">
    <property type="component" value="Unassembled WGS sequence"/>
</dbReference>
<evidence type="ECO:0000313" key="5">
    <source>
        <dbReference type="Proteomes" id="UP000503640"/>
    </source>
</evidence>
<keyword evidence="2" id="KW-0732">Signal</keyword>
<proteinExistence type="inferred from homology"/>
<dbReference type="GO" id="GO:0003993">
    <property type="term" value="F:acid phosphatase activity"/>
    <property type="evidence" value="ECO:0007669"/>
    <property type="project" value="UniProtKB-EC"/>
</dbReference>
<dbReference type="Gene3D" id="1.20.144.10">
    <property type="entry name" value="Phosphatidic acid phosphatase type 2/haloperoxidase"/>
    <property type="match status" value="1"/>
</dbReference>
<evidence type="ECO:0000256" key="1">
    <source>
        <dbReference type="PIRNR" id="PIRNR000897"/>
    </source>
</evidence>
<evidence type="ECO:0000313" key="4">
    <source>
        <dbReference type="EMBL" id="GEJ56759.1"/>
    </source>
</evidence>
<name>A0A7I9VKX5_9BACT</name>
<dbReference type="EMBL" id="BJTG01000003">
    <property type="protein sequence ID" value="GEJ56759.1"/>
    <property type="molecule type" value="Genomic_DNA"/>
</dbReference>
<dbReference type="EC" id="3.1.3.2" evidence="1"/>
<protein>
    <recommendedName>
        <fullName evidence="1">Acid phosphatase</fullName>
        <ecNumber evidence="1">3.1.3.2</ecNumber>
    </recommendedName>
</protein>
<comment type="catalytic activity">
    <reaction evidence="1">
        <text>a phosphate monoester + H2O = an alcohol + phosphate</text>
        <dbReference type="Rhea" id="RHEA:15017"/>
        <dbReference type="ChEBI" id="CHEBI:15377"/>
        <dbReference type="ChEBI" id="CHEBI:30879"/>
        <dbReference type="ChEBI" id="CHEBI:43474"/>
        <dbReference type="ChEBI" id="CHEBI:67140"/>
        <dbReference type="EC" id="3.1.3.2"/>
    </reaction>
</comment>
<accession>A0A7I9VKX5</accession>
<evidence type="ECO:0000259" key="3">
    <source>
        <dbReference type="SMART" id="SM00014"/>
    </source>
</evidence>
<keyword evidence="1" id="KW-0378">Hydrolase</keyword>
<dbReference type="InterPro" id="IPR036938">
    <property type="entry name" value="PAP2/HPO_sf"/>
</dbReference>
<organism evidence="4 5">
    <name type="scientific">Anaeromyxobacter diazotrophicus</name>
    <dbReference type="NCBI Taxonomy" id="2590199"/>
    <lineage>
        <taxon>Bacteria</taxon>
        <taxon>Pseudomonadati</taxon>
        <taxon>Myxococcota</taxon>
        <taxon>Myxococcia</taxon>
        <taxon>Myxococcales</taxon>
        <taxon>Cystobacterineae</taxon>
        <taxon>Anaeromyxobacteraceae</taxon>
        <taxon>Anaeromyxobacter</taxon>
    </lineage>
</organism>
<reference evidence="5" key="1">
    <citation type="journal article" date="2020" name="Appl. Environ. Microbiol.">
        <title>Diazotrophic Anaeromyxobacter Isolates from Soils.</title>
        <authorList>
            <person name="Masuda Y."/>
            <person name="Yamanaka H."/>
            <person name="Xu Z.X."/>
            <person name="Shiratori Y."/>
            <person name="Aono T."/>
            <person name="Amachi S."/>
            <person name="Senoo K."/>
            <person name="Itoh H."/>
        </authorList>
    </citation>
    <scope>NUCLEOTIDE SEQUENCE [LARGE SCALE GENOMIC DNA]</scope>
    <source>
        <strain evidence="5">R267</strain>
    </source>
</reference>
<keyword evidence="5" id="KW-1185">Reference proteome</keyword>
<dbReference type="GO" id="GO:0030288">
    <property type="term" value="C:outer membrane-bounded periplasmic space"/>
    <property type="evidence" value="ECO:0007669"/>
    <property type="project" value="InterPro"/>
</dbReference>
<dbReference type="PIRSF" id="PIRSF000897">
    <property type="entry name" value="Acid_Ptase_ClsA"/>
    <property type="match status" value="1"/>
</dbReference>
<evidence type="ECO:0000256" key="2">
    <source>
        <dbReference type="SAM" id="SignalP"/>
    </source>
</evidence>
<sequence length="254" mass="26572">MAAGAAARIMPRMRLLALASAAALLAGCAAPPAQRPPPGAAARGAPVPAEVVTAAGAAAGVDVWAITGPCPAAGTPSWRDDLAVLLWVQEARTPEEVQRAAAEVELGPEALADGAGGPLDAAHRPLTWALLAAAERDARKVYGPLKAHCGRPRPYAADPRVVPAVQREPSPAFPSGHATRGALYARLLAELAPSRAPALLERGRQIGFDRVRAGVHWPSDVEAGRKLGTALAEAWLARPEFRARLEEARRAEWR</sequence>
<dbReference type="PRINTS" id="PR00483">
    <property type="entry name" value="BACPHPHTASE"/>
</dbReference>
<dbReference type="AlphaFoldDB" id="A0A7I9VKX5"/>